<evidence type="ECO:0000313" key="2">
    <source>
        <dbReference type="Proteomes" id="UP000704712"/>
    </source>
</evidence>
<dbReference type="EMBL" id="JAACNO010001187">
    <property type="protein sequence ID" value="KAF4142479.1"/>
    <property type="molecule type" value="Genomic_DNA"/>
</dbReference>
<protein>
    <submittedName>
        <fullName evidence="1">Uncharacterized protein</fullName>
    </submittedName>
</protein>
<dbReference type="Proteomes" id="UP000704712">
    <property type="component" value="Unassembled WGS sequence"/>
</dbReference>
<gene>
    <name evidence="1" type="ORF">GN958_ATG08288</name>
</gene>
<accession>A0A8S9UTX5</accession>
<sequence length="167" mass="18218">MKLTPTLSTTLSMVAVLGPYLVSSHVYLVQPLAKSISVSIDKTPTIDSNKLFPVHYKKSKYKSLRAGIEDNQVLVSSEAPASCGFSSPEKTSYGAVNSTVYWDRSDDITVGEGFVHPGPCEVWCGDNRAHQDMTCDKTYNPPPGKGAAPVPIDKSLCKEATRLTFFW</sequence>
<proteinExistence type="predicted"/>
<reference evidence="1" key="1">
    <citation type="submission" date="2020-03" db="EMBL/GenBank/DDBJ databases">
        <title>Hybrid Assembly of Korean Phytophthora infestans isolates.</title>
        <authorList>
            <person name="Prokchorchik M."/>
            <person name="Lee Y."/>
            <person name="Seo J."/>
            <person name="Cho J.-H."/>
            <person name="Park Y.-E."/>
            <person name="Jang D.-C."/>
            <person name="Im J.-S."/>
            <person name="Choi J.-G."/>
            <person name="Park H.-J."/>
            <person name="Lee G.-B."/>
            <person name="Lee Y.-G."/>
            <person name="Hong S.-Y."/>
            <person name="Cho K."/>
            <person name="Sohn K.H."/>
        </authorList>
    </citation>
    <scope>NUCLEOTIDE SEQUENCE</scope>
    <source>
        <strain evidence="1">KR_2_A2</strain>
    </source>
</reference>
<dbReference type="AlphaFoldDB" id="A0A8S9UTX5"/>
<evidence type="ECO:0000313" key="1">
    <source>
        <dbReference type="EMBL" id="KAF4142479.1"/>
    </source>
</evidence>
<comment type="caution">
    <text evidence="1">The sequence shown here is derived from an EMBL/GenBank/DDBJ whole genome shotgun (WGS) entry which is preliminary data.</text>
</comment>
<organism evidence="1 2">
    <name type="scientific">Phytophthora infestans</name>
    <name type="common">Potato late blight agent</name>
    <name type="synonym">Botrytis infestans</name>
    <dbReference type="NCBI Taxonomy" id="4787"/>
    <lineage>
        <taxon>Eukaryota</taxon>
        <taxon>Sar</taxon>
        <taxon>Stramenopiles</taxon>
        <taxon>Oomycota</taxon>
        <taxon>Peronosporomycetes</taxon>
        <taxon>Peronosporales</taxon>
        <taxon>Peronosporaceae</taxon>
        <taxon>Phytophthora</taxon>
    </lineage>
</organism>
<name>A0A8S9UTX5_PHYIN</name>